<dbReference type="InterPro" id="IPR044824">
    <property type="entry name" value="MAIN-like"/>
</dbReference>
<comment type="caution">
    <text evidence="3">The sequence shown here is derived from an EMBL/GenBank/DDBJ whole genome shotgun (WGS) entry which is preliminary data.</text>
</comment>
<evidence type="ECO:0000313" key="3">
    <source>
        <dbReference type="EMBL" id="RYR45515.1"/>
    </source>
</evidence>
<feature type="domain" description="Aminotransferase-like plant mobile" evidence="2">
    <location>
        <begin position="78"/>
        <end position="114"/>
    </location>
</feature>
<evidence type="ECO:0000313" key="4">
    <source>
        <dbReference type="Proteomes" id="UP000289738"/>
    </source>
</evidence>
<feature type="region of interest" description="Disordered" evidence="1">
    <location>
        <begin position="1"/>
        <end position="23"/>
    </location>
</feature>
<dbReference type="GO" id="GO:0010073">
    <property type="term" value="P:meristem maintenance"/>
    <property type="evidence" value="ECO:0007669"/>
    <property type="project" value="InterPro"/>
</dbReference>
<organism evidence="3 4">
    <name type="scientific">Arachis hypogaea</name>
    <name type="common">Peanut</name>
    <dbReference type="NCBI Taxonomy" id="3818"/>
    <lineage>
        <taxon>Eukaryota</taxon>
        <taxon>Viridiplantae</taxon>
        <taxon>Streptophyta</taxon>
        <taxon>Embryophyta</taxon>
        <taxon>Tracheophyta</taxon>
        <taxon>Spermatophyta</taxon>
        <taxon>Magnoliopsida</taxon>
        <taxon>eudicotyledons</taxon>
        <taxon>Gunneridae</taxon>
        <taxon>Pentapetalae</taxon>
        <taxon>rosids</taxon>
        <taxon>fabids</taxon>
        <taxon>Fabales</taxon>
        <taxon>Fabaceae</taxon>
        <taxon>Papilionoideae</taxon>
        <taxon>50 kb inversion clade</taxon>
        <taxon>dalbergioids sensu lato</taxon>
        <taxon>Dalbergieae</taxon>
        <taxon>Pterocarpus clade</taxon>
        <taxon>Arachis</taxon>
    </lineage>
</organism>
<accession>A0A445C3J7</accession>
<dbReference type="Proteomes" id="UP000289738">
    <property type="component" value="Chromosome A07"/>
</dbReference>
<dbReference type="InterPro" id="IPR019557">
    <property type="entry name" value="AminoTfrase-like_pln_mobile"/>
</dbReference>
<dbReference type="AlphaFoldDB" id="A0A445C3J7"/>
<proteinExistence type="predicted"/>
<protein>
    <recommendedName>
        <fullName evidence="2">Aminotransferase-like plant mobile domain-containing protein</fullName>
    </recommendedName>
</protein>
<dbReference type="PANTHER" id="PTHR46033:SF8">
    <property type="entry name" value="PROTEIN MAINTENANCE OF MERISTEMS-LIKE"/>
    <property type="match status" value="1"/>
</dbReference>
<sequence>MKKKEKNEEKEERKEEGKEEEDAPCINECEKKKRWERALSWCIYCIQRQQNMPMHEQIIPYLERAALYYLTRLNSRWFWLDEPMVSAFIERWRPKTYTFHIPFGECTVTLQDVAF</sequence>
<reference evidence="3 4" key="1">
    <citation type="submission" date="2019-01" db="EMBL/GenBank/DDBJ databases">
        <title>Sequencing of cultivated peanut Arachis hypogaea provides insights into genome evolution and oil improvement.</title>
        <authorList>
            <person name="Chen X."/>
        </authorList>
    </citation>
    <scope>NUCLEOTIDE SEQUENCE [LARGE SCALE GENOMIC DNA]</scope>
    <source>
        <strain evidence="4">cv. Fuhuasheng</strain>
        <tissue evidence="3">Leaves</tissue>
    </source>
</reference>
<dbReference type="Pfam" id="PF10536">
    <property type="entry name" value="PMD"/>
    <property type="match status" value="1"/>
</dbReference>
<dbReference type="EMBL" id="SDMP01000007">
    <property type="protein sequence ID" value="RYR45515.1"/>
    <property type="molecule type" value="Genomic_DNA"/>
</dbReference>
<dbReference type="PANTHER" id="PTHR46033">
    <property type="entry name" value="PROTEIN MAIN-LIKE 2"/>
    <property type="match status" value="1"/>
</dbReference>
<gene>
    <name evidence="3" type="ORF">Ahy_A07g031349</name>
</gene>
<name>A0A445C3J7_ARAHY</name>
<evidence type="ECO:0000259" key="2">
    <source>
        <dbReference type="Pfam" id="PF10536"/>
    </source>
</evidence>
<feature type="compositionally biased region" description="Basic and acidic residues" evidence="1">
    <location>
        <begin position="1"/>
        <end position="17"/>
    </location>
</feature>
<evidence type="ECO:0000256" key="1">
    <source>
        <dbReference type="SAM" id="MobiDB-lite"/>
    </source>
</evidence>
<keyword evidence="4" id="KW-1185">Reference proteome</keyword>